<proteinExistence type="predicted"/>
<dbReference type="GeneID" id="5015249"/>
<feature type="compositionally biased region" description="Low complexity" evidence="1">
    <location>
        <begin position="347"/>
        <end position="356"/>
    </location>
</feature>
<accession>A0BU56</accession>
<dbReference type="Proteomes" id="UP000000600">
    <property type="component" value="Unassembled WGS sequence"/>
</dbReference>
<feature type="region of interest" description="Disordered" evidence="1">
    <location>
        <begin position="190"/>
        <end position="274"/>
    </location>
</feature>
<feature type="compositionally biased region" description="Low complexity" evidence="1">
    <location>
        <begin position="256"/>
        <end position="267"/>
    </location>
</feature>
<dbReference type="InParanoid" id="A0BU56"/>
<sequence length="450" mass="55354">MNKQLDFNLNFPKHDQSKFQCYNEVKNGFYLNNPNDVYYFDENEGWADYNGCYYDKNGCPAGWVFVSQGKYTRYNMNYEEINNENNKYYHETISEEEMQKRQFQDQNSQQKSSCQMDENSQSNQNVDEQSQSMKQPFGSLKEHQQNFQRYVQDNNMQLHQTQFQQRNYQKGYQAEQQTQLQSHDYHRDQNYNQNQHWNKPQNKFNSYQKDQHNDYQNRQHHNNNKNFNNQDNRNSHEYQSESNQNRNYQIDNRSYNNHNNNRNQNNQNRDDPKCFELYNNQKYDYKLKNPFTEQTQQQQLIYKDKRRNDDQDVYPKVENRKEQSINYKYNYSFQKNEKGQQNRHPDYNNYQNNYNQSKNDRQKFHKNNNYKQNGNFGSMRERNQYDGDTQQQFQYVLCKNNSQEQYEFHQPHTQPIQQFEQSSNQVQDKQGAPEKRERKSRLNDPIEYQQ</sequence>
<feature type="compositionally biased region" description="Polar residues" evidence="1">
    <location>
        <begin position="190"/>
        <end position="208"/>
    </location>
</feature>
<feature type="compositionally biased region" description="Polar residues" evidence="1">
    <location>
        <begin position="291"/>
        <end position="300"/>
    </location>
</feature>
<dbReference type="EMBL" id="CT868018">
    <property type="protein sequence ID" value="CAK62073.1"/>
    <property type="molecule type" value="Genomic_DNA"/>
</dbReference>
<gene>
    <name evidence="2" type="ORF">GSPATT00032305001</name>
</gene>
<feature type="region of interest" description="Disordered" evidence="1">
    <location>
        <begin position="404"/>
        <end position="450"/>
    </location>
</feature>
<feature type="compositionally biased region" description="Polar residues" evidence="1">
    <location>
        <begin position="404"/>
        <end position="428"/>
    </location>
</feature>
<dbReference type="RefSeq" id="XP_001429471.1">
    <property type="nucleotide sequence ID" value="XM_001429434.1"/>
</dbReference>
<feature type="region of interest" description="Disordered" evidence="1">
    <location>
        <begin position="98"/>
        <end position="142"/>
    </location>
</feature>
<dbReference type="OMA" id="ENEGWAD"/>
<feature type="region of interest" description="Disordered" evidence="1">
    <location>
        <begin position="288"/>
        <end position="322"/>
    </location>
</feature>
<keyword evidence="3" id="KW-1185">Reference proteome</keyword>
<protein>
    <submittedName>
        <fullName evidence="2">Uncharacterized protein</fullName>
    </submittedName>
</protein>
<dbReference type="AlphaFoldDB" id="A0BU56"/>
<name>A0BU56_PARTE</name>
<reference evidence="2 3" key="1">
    <citation type="journal article" date="2006" name="Nature">
        <title>Global trends of whole-genome duplications revealed by the ciliate Paramecium tetraurelia.</title>
        <authorList>
            <consortium name="Genoscope"/>
            <person name="Aury J.-M."/>
            <person name="Jaillon O."/>
            <person name="Duret L."/>
            <person name="Noel B."/>
            <person name="Jubin C."/>
            <person name="Porcel B.M."/>
            <person name="Segurens B."/>
            <person name="Daubin V."/>
            <person name="Anthouard V."/>
            <person name="Aiach N."/>
            <person name="Arnaiz O."/>
            <person name="Billaut A."/>
            <person name="Beisson J."/>
            <person name="Blanc I."/>
            <person name="Bouhouche K."/>
            <person name="Camara F."/>
            <person name="Duharcourt S."/>
            <person name="Guigo R."/>
            <person name="Gogendeau D."/>
            <person name="Katinka M."/>
            <person name="Keller A.-M."/>
            <person name="Kissmehl R."/>
            <person name="Klotz C."/>
            <person name="Koll F."/>
            <person name="Le Moue A."/>
            <person name="Lepere C."/>
            <person name="Malinsky S."/>
            <person name="Nowacki M."/>
            <person name="Nowak J.K."/>
            <person name="Plattner H."/>
            <person name="Poulain J."/>
            <person name="Ruiz F."/>
            <person name="Serrano V."/>
            <person name="Zagulski M."/>
            <person name="Dessen P."/>
            <person name="Betermier M."/>
            <person name="Weissenbach J."/>
            <person name="Scarpelli C."/>
            <person name="Schachter V."/>
            <person name="Sperling L."/>
            <person name="Meyer E."/>
            <person name="Cohen J."/>
            <person name="Wincker P."/>
        </authorList>
    </citation>
    <scope>NUCLEOTIDE SEQUENCE [LARGE SCALE GENOMIC DNA]</scope>
    <source>
        <strain evidence="2 3">Stock d4-2</strain>
    </source>
</reference>
<feature type="compositionally biased region" description="Basic and acidic residues" evidence="1">
    <location>
        <begin position="302"/>
        <end position="322"/>
    </location>
</feature>
<dbReference type="KEGG" id="ptm:GSPATT00032305001"/>
<feature type="region of interest" description="Disordered" evidence="1">
    <location>
        <begin position="336"/>
        <end position="383"/>
    </location>
</feature>
<feature type="compositionally biased region" description="Polar residues" evidence="1">
    <location>
        <begin position="104"/>
        <end position="134"/>
    </location>
</feature>
<feature type="compositionally biased region" description="Polar residues" evidence="1">
    <location>
        <begin position="240"/>
        <end position="255"/>
    </location>
</feature>
<feature type="compositionally biased region" description="Basic and acidic residues" evidence="1">
    <location>
        <begin position="431"/>
        <end position="444"/>
    </location>
</feature>
<dbReference type="HOGENOM" id="CLU_608992_0_0_1"/>
<evidence type="ECO:0000313" key="2">
    <source>
        <dbReference type="EMBL" id="CAK62073.1"/>
    </source>
</evidence>
<dbReference type="OrthoDB" id="309198at2759"/>
<feature type="compositionally biased region" description="Basic and acidic residues" evidence="1">
    <location>
        <begin position="336"/>
        <end position="346"/>
    </location>
</feature>
<evidence type="ECO:0000256" key="1">
    <source>
        <dbReference type="SAM" id="MobiDB-lite"/>
    </source>
</evidence>
<evidence type="ECO:0000313" key="3">
    <source>
        <dbReference type="Proteomes" id="UP000000600"/>
    </source>
</evidence>
<organism evidence="2 3">
    <name type="scientific">Paramecium tetraurelia</name>
    <dbReference type="NCBI Taxonomy" id="5888"/>
    <lineage>
        <taxon>Eukaryota</taxon>
        <taxon>Sar</taxon>
        <taxon>Alveolata</taxon>
        <taxon>Ciliophora</taxon>
        <taxon>Intramacronucleata</taxon>
        <taxon>Oligohymenophorea</taxon>
        <taxon>Peniculida</taxon>
        <taxon>Parameciidae</taxon>
        <taxon>Paramecium</taxon>
    </lineage>
</organism>